<protein>
    <submittedName>
        <fullName evidence="1">Uncharacterized protein</fullName>
    </submittedName>
</protein>
<reference evidence="1" key="1">
    <citation type="submission" date="2021-05" db="EMBL/GenBank/DDBJ databases">
        <authorList>
            <person name="Alioto T."/>
            <person name="Alioto T."/>
            <person name="Gomez Garrido J."/>
        </authorList>
    </citation>
    <scope>NUCLEOTIDE SEQUENCE</scope>
</reference>
<accession>A0A8D9AFS8</accession>
<proteinExistence type="predicted"/>
<dbReference type="PANTHER" id="PTHR37445">
    <property type="entry name" value="PROTEIN CBG24663"/>
    <property type="match status" value="1"/>
</dbReference>
<evidence type="ECO:0000313" key="1">
    <source>
        <dbReference type="EMBL" id="CAG6763221.1"/>
    </source>
</evidence>
<dbReference type="EMBL" id="HBUF01562959">
    <property type="protein sequence ID" value="CAG6763221.1"/>
    <property type="molecule type" value="Transcribed_RNA"/>
</dbReference>
<name>A0A8D9AFS8_9HEMI</name>
<sequence>MVGDATRRTTTPKRKKCSQCSKLSEFLSCFKCDEPICYPCADVSSSEATLFRKPDKNIKFECNSCCNSVSTGQNSNKTLTDLLNLVMVLQTQVKELLEANKMKVQENQPSEEFKDTDAIINEMNERERRAKNVLIFDIQETNSTELQDKILHDKQKVNSILESLQLPNLGTNSRIRRLGKHSENPRPILITVENKFNAISILRKAREANKKNIKKDMTPMQRDRMKSLQEKLKKKIDDGETNWTIRYIKGSPQLWKITDNHDQTQRKK</sequence>
<dbReference type="AlphaFoldDB" id="A0A8D9AFS8"/>
<dbReference type="PANTHER" id="PTHR37445:SF3">
    <property type="entry name" value="ZINC FINGER PHD-TYPE DOMAIN-CONTAINING PROTEIN"/>
    <property type="match status" value="1"/>
</dbReference>
<organism evidence="1">
    <name type="scientific">Cacopsylla melanoneura</name>
    <dbReference type="NCBI Taxonomy" id="428564"/>
    <lineage>
        <taxon>Eukaryota</taxon>
        <taxon>Metazoa</taxon>
        <taxon>Ecdysozoa</taxon>
        <taxon>Arthropoda</taxon>
        <taxon>Hexapoda</taxon>
        <taxon>Insecta</taxon>
        <taxon>Pterygota</taxon>
        <taxon>Neoptera</taxon>
        <taxon>Paraneoptera</taxon>
        <taxon>Hemiptera</taxon>
        <taxon>Sternorrhyncha</taxon>
        <taxon>Psylloidea</taxon>
        <taxon>Psyllidae</taxon>
        <taxon>Psyllinae</taxon>
        <taxon>Cacopsylla</taxon>
    </lineage>
</organism>